<dbReference type="InterPro" id="IPR051604">
    <property type="entry name" value="Ergot_Alk_Oxidoreductase"/>
</dbReference>
<evidence type="ECO:0000259" key="1">
    <source>
        <dbReference type="Pfam" id="PF13460"/>
    </source>
</evidence>
<dbReference type="Proteomes" id="UP001241926">
    <property type="component" value="Unassembled WGS sequence"/>
</dbReference>
<keyword evidence="3" id="KW-1185">Reference proteome</keyword>
<evidence type="ECO:0000313" key="2">
    <source>
        <dbReference type="EMBL" id="MDL2079969.1"/>
    </source>
</evidence>
<feature type="domain" description="NAD(P)-binding" evidence="1">
    <location>
        <begin position="6"/>
        <end position="178"/>
    </location>
</feature>
<protein>
    <submittedName>
        <fullName evidence="2">NAD(P)H-binding protein</fullName>
    </submittedName>
</protein>
<sequence>MLLITGARGAVAAHLAQLLHSRGLPIRLGSARPGELDPPGGVGTVPLDLTDPAGFPTALNGVDAVFLYARPEQIHDFVGHALKAGVEHIVLLSSAGVLGPDAENDPLARSHLDVERALLDSPLTTTILRPGAFASNAAAWAWPIRSGQPISLPYPNAHSDPLHERDIAEAALAVLTDPRLRGGHYTLTGPESLTFAEQIDLLAEVLAQPVAVRHVSREEWKLETADYLPEHYAEPLLNWWRSHDGRPVPLTDTVRELTGHSPRPFTAWATDHLADFR</sequence>
<dbReference type="PANTHER" id="PTHR43162">
    <property type="match status" value="1"/>
</dbReference>
<name>A0ABT7J524_9ACTN</name>
<evidence type="ECO:0000313" key="3">
    <source>
        <dbReference type="Proteomes" id="UP001241926"/>
    </source>
</evidence>
<comment type="caution">
    <text evidence="2">The sequence shown here is derived from an EMBL/GenBank/DDBJ whole genome shotgun (WGS) entry which is preliminary data.</text>
</comment>
<dbReference type="Pfam" id="PF13460">
    <property type="entry name" value="NAD_binding_10"/>
    <property type="match status" value="1"/>
</dbReference>
<proteinExistence type="predicted"/>
<organism evidence="2 3">
    <name type="scientific">Streptomyces fuscus</name>
    <dbReference type="NCBI Taxonomy" id="3048495"/>
    <lineage>
        <taxon>Bacteria</taxon>
        <taxon>Bacillati</taxon>
        <taxon>Actinomycetota</taxon>
        <taxon>Actinomycetes</taxon>
        <taxon>Kitasatosporales</taxon>
        <taxon>Streptomycetaceae</taxon>
        <taxon>Streptomyces</taxon>
    </lineage>
</organism>
<dbReference type="SUPFAM" id="SSF51735">
    <property type="entry name" value="NAD(P)-binding Rossmann-fold domains"/>
    <property type="match status" value="1"/>
</dbReference>
<dbReference type="EMBL" id="JASJUS010000028">
    <property type="protein sequence ID" value="MDL2079969.1"/>
    <property type="molecule type" value="Genomic_DNA"/>
</dbReference>
<dbReference type="InterPro" id="IPR036291">
    <property type="entry name" value="NAD(P)-bd_dom_sf"/>
</dbReference>
<dbReference type="PANTHER" id="PTHR43162:SF1">
    <property type="entry name" value="PRESTALK A DIFFERENTIATION PROTEIN A"/>
    <property type="match status" value="1"/>
</dbReference>
<dbReference type="Gene3D" id="3.40.50.720">
    <property type="entry name" value="NAD(P)-binding Rossmann-like Domain"/>
    <property type="match status" value="1"/>
</dbReference>
<dbReference type="InterPro" id="IPR016040">
    <property type="entry name" value="NAD(P)-bd_dom"/>
</dbReference>
<reference evidence="2 3" key="1">
    <citation type="submission" date="2023-05" db="EMBL/GenBank/DDBJ databases">
        <title>Streptomyces fuscus sp. nov., a brown-black pigment producing actinomyces isolated from dry sand of Sea duck farm.</title>
        <authorList>
            <person name="Xie J."/>
            <person name="Shen N."/>
        </authorList>
    </citation>
    <scope>NUCLEOTIDE SEQUENCE [LARGE SCALE GENOMIC DNA]</scope>
    <source>
        <strain evidence="2 3">GXMU-J15</strain>
    </source>
</reference>
<gene>
    <name evidence="2" type="ORF">QNN03_26360</name>
</gene>
<dbReference type="RefSeq" id="WP_285435464.1">
    <property type="nucleotide sequence ID" value="NZ_JASJUS010000028.1"/>
</dbReference>
<accession>A0ABT7J524</accession>